<dbReference type="AlphaFoldDB" id="A0A645GGN2"/>
<dbReference type="InterPro" id="IPR027417">
    <property type="entry name" value="P-loop_NTPase"/>
</dbReference>
<keyword evidence="1 7" id="KW-0808">Transferase</keyword>
<accession>A0A645GGN2</accession>
<gene>
    <name evidence="7" type="primary">tmk_35</name>
    <name evidence="7" type="ORF">SDC9_172745</name>
</gene>
<keyword evidence="3" id="KW-0547">Nucleotide-binding</keyword>
<dbReference type="GO" id="GO:0005524">
    <property type="term" value="F:ATP binding"/>
    <property type="evidence" value="ECO:0007669"/>
    <property type="project" value="UniProtKB-KW"/>
</dbReference>
<reference evidence="7" key="1">
    <citation type="submission" date="2019-08" db="EMBL/GenBank/DDBJ databases">
        <authorList>
            <person name="Kucharzyk K."/>
            <person name="Murdoch R.W."/>
            <person name="Higgins S."/>
            <person name="Loffler F."/>
        </authorList>
    </citation>
    <scope>NUCLEOTIDE SEQUENCE</scope>
</reference>
<dbReference type="InterPro" id="IPR018095">
    <property type="entry name" value="Thymidylate_kin_CS"/>
</dbReference>
<evidence type="ECO:0000313" key="7">
    <source>
        <dbReference type="EMBL" id="MPN25336.1"/>
    </source>
</evidence>
<evidence type="ECO:0000256" key="2">
    <source>
        <dbReference type="ARBA" id="ARBA00022727"/>
    </source>
</evidence>
<dbReference type="EC" id="2.7.4.9" evidence="7"/>
<evidence type="ECO:0000256" key="5">
    <source>
        <dbReference type="ARBA" id="ARBA00022840"/>
    </source>
</evidence>
<keyword evidence="5" id="KW-0067">ATP-binding</keyword>
<evidence type="ECO:0000256" key="4">
    <source>
        <dbReference type="ARBA" id="ARBA00022777"/>
    </source>
</evidence>
<protein>
    <submittedName>
        <fullName evidence="7">Thymidylate kinase</fullName>
        <ecNumber evidence="7">2.7.4.9</ecNumber>
    </submittedName>
</protein>
<dbReference type="SUPFAM" id="SSF52540">
    <property type="entry name" value="P-loop containing nucleoside triphosphate hydrolases"/>
    <property type="match status" value="1"/>
</dbReference>
<evidence type="ECO:0000259" key="6">
    <source>
        <dbReference type="Pfam" id="PF02223"/>
    </source>
</evidence>
<dbReference type="GO" id="GO:0006233">
    <property type="term" value="P:dTDP biosynthetic process"/>
    <property type="evidence" value="ECO:0007669"/>
    <property type="project" value="InterPro"/>
</dbReference>
<feature type="domain" description="Thymidylate kinase-like" evidence="6">
    <location>
        <begin position="2"/>
        <end position="99"/>
    </location>
</feature>
<dbReference type="Gene3D" id="3.40.50.300">
    <property type="entry name" value="P-loop containing nucleotide triphosphate hydrolases"/>
    <property type="match status" value="1"/>
</dbReference>
<evidence type="ECO:0000256" key="1">
    <source>
        <dbReference type="ARBA" id="ARBA00022679"/>
    </source>
</evidence>
<keyword evidence="2" id="KW-0545">Nucleotide biosynthesis</keyword>
<dbReference type="GO" id="GO:0004798">
    <property type="term" value="F:dTMP kinase activity"/>
    <property type="evidence" value="ECO:0007669"/>
    <property type="project" value="UniProtKB-EC"/>
</dbReference>
<evidence type="ECO:0000256" key="3">
    <source>
        <dbReference type="ARBA" id="ARBA00022741"/>
    </source>
</evidence>
<sequence length="111" mass="12807">MVCDRYVHSSLAYQSAECGFERIQALNAFPLPRFLFYIDTPVEDCLKRIDGRSNERELFERQEFLAKVRDNYAVLFAQLPEQVTCTKIDGRLSKQDIHDTVAAVLRAHALL</sequence>
<proteinExistence type="predicted"/>
<name>A0A645GGN2_9ZZZZ</name>
<dbReference type="PROSITE" id="PS01331">
    <property type="entry name" value="THYMIDYLATE_KINASE"/>
    <property type="match status" value="1"/>
</dbReference>
<dbReference type="EMBL" id="VSSQ01074486">
    <property type="protein sequence ID" value="MPN25336.1"/>
    <property type="molecule type" value="Genomic_DNA"/>
</dbReference>
<dbReference type="Pfam" id="PF02223">
    <property type="entry name" value="Thymidylate_kin"/>
    <property type="match status" value="1"/>
</dbReference>
<keyword evidence="4 7" id="KW-0418">Kinase</keyword>
<dbReference type="InterPro" id="IPR039430">
    <property type="entry name" value="Thymidylate_kin-like_dom"/>
</dbReference>
<organism evidence="7">
    <name type="scientific">bioreactor metagenome</name>
    <dbReference type="NCBI Taxonomy" id="1076179"/>
    <lineage>
        <taxon>unclassified sequences</taxon>
        <taxon>metagenomes</taxon>
        <taxon>ecological metagenomes</taxon>
    </lineage>
</organism>
<comment type="caution">
    <text evidence="7">The sequence shown here is derived from an EMBL/GenBank/DDBJ whole genome shotgun (WGS) entry which is preliminary data.</text>
</comment>